<sequence>MTRYVYDFTQGGREMADLLGGKGANLAEMVRMGLPVPPGFTISTRACRAYLTAGALPAGLEEQIAEHLAALERSTGRRLGQVDDPLLLSVRSGARFSMPGMMDTILDIGLNDLSVLGLARVPGRERFAWDSYRRLVQMFGSTVMGVDSTLFEKVLATIKREHEVADDTGLDVCDLIRLVESYKDLVREQTGEEFPQDPAEQLRRAVLAVFDSWNGERARIYRRREHIADDLGTAVNIQTMVFGNCGPDSGSGVAFTRDPASGHPGSYGDYLVNAQGEDVVAGIRNTVPLQELERLDPRSHAQLCGYLRTLETHYRDVCDIEFTIERGTLWMLQTRVAKRTAQAAFRVAAELADEKLISPTEALGRVSGDALSRLMFPRFATHGVGDPIARGVPASPGAAVGVAVFTSAEAVRRALDGESVVLVRPETNPDDLPGMVAAQAVLTSRGGKTSHAAVVARGMGTVCVCGAEGLTVDVGERRFTAAGTTVNEGEVISVDGSEGTVYLGSAPLVDSEVMRYFESGGQEPTADASPVVGAVHRLMEQADATRRLDVRANADTPQDALRARRFGARGIGLCRTEHMFLGERRPLVEAMILAETDAARSEALAALLPLQREDFTGILAAMDGLPVTIRLLDPPLHEFLPDHTTLAVRVAERAALGQVPDARDTALLAAVTRMHEENPMLGLRGVRLGLVVPGLVAMQVRALAEAVAERKRAGGDPRPEIMVPLVDAVEELRLVRAEVEAVLTEVSQETGIDVGCPVGTMIELPRAALTADRIAEDADFFSLGTNDLTQTTWGFSRDDVEAAFFSTYLDKGVFQVSPFETIDRDGVGRLVRIAVTEGRRTRPGLQIGVCGEHGGDPASVHFFHDVGLDYVSCSPFRVPVARLEAGRAAASDAAPSDDR</sequence>
<evidence type="ECO:0000256" key="12">
    <source>
        <dbReference type="PIRSR" id="PIRSR000853-1"/>
    </source>
</evidence>
<dbReference type="Gene3D" id="1.20.80.30">
    <property type="match status" value="1"/>
</dbReference>
<dbReference type="EC" id="2.7.9.1" evidence="3 11"/>
<feature type="binding site" evidence="13">
    <location>
        <position position="575"/>
    </location>
    <ligand>
        <name>substrate</name>
    </ligand>
</feature>
<evidence type="ECO:0000313" key="18">
    <source>
        <dbReference type="EMBL" id="QKW48622.1"/>
    </source>
</evidence>
<feature type="domain" description="Pyruvate phosphate dikinase AMP/ATP-binding" evidence="16">
    <location>
        <begin position="55"/>
        <end position="285"/>
    </location>
</feature>
<dbReference type="PROSITE" id="PS00370">
    <property type="entry name" value="PEP_ENZYMES_PHOS_SITE"/>
    <property type="match status" value="1"/>
</dbReference>
<dbReference type="Pfam" id="PF01326">
    <property type="entry name" value="PPDK_N"/>
    <property type="match status" value="2"/>
</dbReference>
<keyword evidence="19" id="KW-1185">Reference proteome</keyword>
<dbReference type="Gene3D" id="1.10.189.10">
    <property type="entry name" value="Pyruvate Phosphate Dikinase, domain 2"/>
    <property type="match status" value="1"/>
</dbReference>
<evidence type="ECO:0000256" key="11">
    <source>
        <dbReference type="PIRNR" id="PIRNR000853"/>
    </source>
</evidence>
<evidence type="ECO:0000256" key="9">
    <source>
        <dbReference type="ARBA" id="ARBA00022840"/>
    </source>
</evidence>
<evidence type="ECO:0000256" key="3">
    <source>
        <dbReference type="ARBA" id="ARBA00011994"/>
    </source>
</evidence>
<protein>
    <recommendedName>
        <fullName evidence="4 11">Pyruvate, phosphate dikinase</fullName>
        <ecNumber evidence="3 11">2.7.9.1</ecNumber>
    </recommendedName>
</protein>
<dbReference type="InterPro" id="IPR008279">
    <property type="entry name" value="PEP-util_enz_mobile_dom"/>
</dbReference>
<evidence type="ECO:0000256" key="7">
    <source>
        <dbReference type="ARBA" id="ARBA00022741"/>
    </source>
</evidence>
<feature type="domain" description="PEP-utilising enzyme C-terminal" evidence="17">
    <location>
        <begin position="536"/>
        <end position="885"/>
    </location>
</feature>
<dbReference type="InterPro" id="IPR002192">
    <property type="entry name" value="PPDK_AMP/ATP-bd"/>
</dbReference>
<feature type="binding site" evidence="13">
    <location>
        <position position="763"/>
    </location>
    <ligand>
        <name>substrate</name>
    </ligand>
</feature>
<dbReference type="Pfam" id="PF00391">
    <property type="entry name" value="PEP-utilizers"/>
    <property type="match status" value="1"/>
</dbReference>
<feature type="binding site" evidence="13">
    <location>
        <position position="785"/>
    </location>
    <ligand>
        <name>substrate</name>
    </ligand>
</feature>
<dbReference type="SUPFAM" id="SSF56059">
    <property type="entry name" value="Glutathione synthetase ATP-binding domain-like"/>
    <property type="match status" value="1"/>
</dbReference>
<dbReference type="PANTHER" id="PTHR22931">
    <property type="entry name" value="PHOSPHOENOLPYRUVATE DIKINASE-RELATED"/>
    <property type="match status" value="1"/>
</dbReference>
<gene>
    <name evidence="18" type="ORF">HUT08_02610</name>
</gene>
<dbReference type="Proteomes" id="UP000509303">
    <property type="component" value="Chromosome"/>
</dbReference>
<keyword evidence="8 18" id="KW-0418">Kinase</keyword>
<evidence type="ECO:0000256" key="13">
    <source>
        <dbReference type="PIRSR" id="PIRSR000853-2"/>
    </source>
</evidence>
<feature type="active site" description="Tele-phosphohistidine intermediate" evidence="12">
    <location>
        <position position="451"/>
    </location>
</feature>
<dbReference type="PANTHER" id="PTHR22931:SF9">
    <property type="entry name" value="PYRUVATE, PHOSPHATE DIKINASE 1, CHLOROPLASTIC"/>
    <property type="match status" value="1"/>
</dbReference>
<keyword evidence="6 14" id="KW-0479">Metal-binding</keyword>
<evidence type="ECO:0000256" key="14">
    <source>
        <dbReference type="PIRSR" id="PIRSR000853-3"/>
    </source>
</evidence>
<evidence type="ECO:0000256" key="5">
    <source>
        <dbReference type="ARBA" id="ARBA00022679"/>
    </source>
</evidence>
<feature type="binding site" evidence="13">
    <location>
        <position position="784"/>
    </location>
    <ligand>
        <name>substrate</name>
    </ligand>
</feature>
<dbReference type="InterPro" id="IPR010121">
    <property type="entry name" value="Pyruvate_phosphate_dikinase"/>
</dbReference>
<feature type="active site" description="Proton donor" evidence="12">
    <location>
        <position position="850"/>
    </location>
</feature>
<dbReference type="EMBL" id="CP054929">
    <property type="protein sequence ID" value="QKW48622.1"/>
    <property type="molecule type" value="Genomic_DNA"/>
</dbReference>
<dbReference type="AlphaFoldDB" id="A0A7H8N2H2"/>
<evidence type="ECO:0000256" key="4">
    <source>
        <dbReference type="ARBA" id="ARBA00020138"/>
    </source>
</evidence>
<dbReference type="GO" id="GO:0005524">
    <property type="term" value="F:ATP binding"/>
    <property type="evidence" value="ECO:0007669"/>
    <property type="project" value="UniProtKB-UniRule"/>
</dbReference>
<feature type="binding site" evidence="13">
    <location>
        <position position="787"/>
    </location>
    <ligand>
        <name>substrate</name>
    </ligand>
</feature>
<dbReference type="InterPro" id="IPR036637">
    <property type="entry name" value="Phosphohistidine_dom_sf"/>
</dbReference>
<dbReference type="NCBIfam" id="TIGR01828">
    <property type="entry name" value="pyru_phos_dikin"/>
    <property type="match status" value="1"/>
</dbReference>
<dbReference type="Gene3D" id="3.50.30.10">
    <property type="entry name" value="Phosphohistidine domain"/>
    <property type="match status" value="1"/>
</dbReference>
<evidence type="ECO:0000259" key="17">
    <source>
        <dbReference type="Pfam" id="PF02896"/>
    </source>
</evidence>
<dbReference type="GO" id="GO:0016301">
    <property type="term" value="F:kinase activity"/>
    <property type="evidence" value="ECO:0007669"/>
    <property type="project" value="UniProtKB-UniRule"/>
</dbReference>
<keyword evidence="5 18" id="KW-0808">Transferase</keyword>
<evidence type="ECO:0000259" key="15">
    <source>
        <dbReference type="Pfam" id="PF00391"/>
    </source>
</evidence>
<dbReference type="RefSeq" id="WP_176160347.1">
    <property type="nucleotide sequence ID" value="NZ_CP054929.1"/>
</dbReference>
<proteinExistence type="inferred from homology"/>
<dbReference type="Gene3D" id="3.30.1490.20">
    <property type="entry name" value="ATP-grasp fold, A domain"/>
    <property type="match status" value="1"/>
</dbReference>
<evidence type="ECO:0000256" key="6">
    <source>
        <dbReference type="ARBA" id="ARBA00022723"/>
    </source>
</evidence>
<evidence type="ECO:0000256" key="10">
    <source>
        <dbReference type="ARBA" id="ARBA00022842"/>
    </source>
</evidence>
<dbReference type="InterPro" id="IPR040442">
    <property type="entry name" value="Pyrv_kinase-like_dom_sf"/>
</dbReference>
<keyword evidence="9" id="KW-0067">ATP-binding</keyword>
<keyword evidence="10 14" id="KW-0460">Magnesium</keyword>
<evidence type="ECO:0000313" key="19">
    <source>
        <dbReference type="Proteomes" id="UP000509303"/>
    </source>
</evidence>
<dbReference type="InterPro" id="IPR000121">
    <property type="entry name" value="PEP_util_C"/>
</dbReference>
<organism evidence="18 19">
    <name type="scientific">Streptomyces buecherae</name>
    <dbReference type="NCBI Taxonomy" id="2763006"/>
    <lineage>
        <taxon>Bacteria</taxon>
        <taxon>Bacillati</taxon>
        <taxon>Actinomycetota</taxon>
        <taxon>Actinomycetes</taxon>
        <taxon>Kitasatosporales</taxon>
        <taxon>Streptomycetaceae</taxon>
        <taxon>Streptomyces</taxon>
    </lineage>
</organism>
<feature type="binding site" evidence="13">
    <location>
        <position position="630"/>
    </location>
    <ligand>
        <name>substrate</name>
    </ligand>
</feature>
<keyword evidence="18" id="KW-0670">Pyruvate</keyword>
<dbReference type="SUPFAM" id="SSF52009">
    <property type="entry name" value="Phosphohistidine domain"/>
    <property type="match status" value="1"/>
</dbReference>
<evidence type="ECO:0000259" key="16">
    <source>
        <dbReference type="Pfam" id="PF01326"/>
    </source>
</evidence>
<feature type="binding site" evidence="13">
    <location>
        <position position="786"/>
    </location>
    <ligand>
        <name>substrate</name>
    </ligand>
</feature>
<dbReference type="InterPro" id="IPR018274">
    <property type="entry name" value="PEP_util_AS"/>
</dbReference>
<dbReference type="InterPro" id="IPR013815">
    <property type="entry name" value="ATP_grasp_subdomain_1"/>
</dbReference>
<dbReference type="Gene3D" id="3.20.20.60">
    <property type="entry name" value="Phosphoenolpyruvate-binding domains"/>
    <property type="match status" value="1"/>
</dbReference>
<dbReference type="NCBIfam" id="NF004531">
    <property type="entry name" value="PRK05878.1"/>
    <property type="match status" value="1"/>
</dbReference>
<comment type="similarity">
    <text evidence="2 11">Belongs to the PEP-utilizing enzyme family.</text>
</comment>
<keyword evidence="7" id="KW-0547">Nucleotide-binding</keyword>
<dbReference type="GO" id="GO:0050242">
    <property type="term" value="F:pyruvate, phosphate dikinase activity"/>
    <property type="evidence" value="ECO:0007669"/>
    <property type="project" value="UniProtKB-UniRule"/>
</dbReference>
<accession>A0A7H8N2H2</accession>
<feature type="domain" description="Pyruvate phosphate dikinase AMP/ATP-binding" evidence="16">
    <location>
        <begin position="294"/>
        <end position="350"/>
    </location>
</feature>
<evidence type="ECO:0000256" key="2">
    <source>
        <dbReference type="ARBA" id="ARBA00007837"/>
    </source>
</evidence>
<name>A0A7H8N2H2_9ACTN</name>
<dbReference type="Gene3D" id="3.30.470.20">
    <property type="entry name" value="ATP-grasp fold, B domain"/>
    <property type="match status" value="1"/>
</dbReference>
<dbReference type="SUPFAM" id="SSF51621">
    <property type="entry name" value="Phosphoenolpyruvate/pyruvate domain"/>
    <property type="match status" value="1"/>
</dbReference>
<feature type="domain" description="PEP-utilising enzyme mobile" evidence="15">
    <location>
        <begin position="418"/>
        <end position="499"/>
    </location>
</feature>
<dbReference type="InterPro" id="IPR015813">
    <property type="entry name" value="Pyrv/PenolPyrv_kinase-like_dom"/>
</dbReference>
<comment type="cofactor">
    <cofactor evidence="1 11 14">
        <name>Mg(2+)</name>
        <dbReference type="ChEBI" id="CHEBI:18420"/>
    </cofactor>
</comment>
<dbReference type="PIRSF" id="PIRSF000853">
    <property type="entry name" value="PPDK"/>
    <property type="match status" value="1"/>
</dbReference>
<feature type="binding site" evidence="14">
    <location>
        <position position="787"/>
    </location>
    <ligand>
        <name>Mg(2+)</name>
        <dbReference type="ChEBI" id="CHEBI:18420"/>
    </ligand>
</feature>
<dbReference type="Pfam" id="PF02896">
    <property type="entry name" value="PEP-utilizers_C"/>
    <property type="match status" value="1"/>
</dbReference>
<evidence type="ECO:0000256" key="8">
    <source>
        <dbReference type="ARBA" id="ARBA00022777"/>
    </source>
</evidence>
<evidence type="ECO:0000256" key="1">
    <source>
        <dbReference type="ARBA" id="ARBA00001946"/>
    </source>
</evidence>
<feature type="binding site" evidence="14">
    <location>
        <position position="763"/>
    </location>
    <ligand>
        <name>Mg(2+)</name>
        <dbReference type="ChEBI" id="CHEBI:18420"/>
    </ligand>
</feature>
<comment type="catalytic activity">
    <reaction evidence="11">
        <text>pyruvate + phosphate + ATP = phosphoenolpyruvate + AMP + diphosphate + H(+)</text>
        <dbReference type="Rhea" id="RHEA:10756"/>
        <dbReference type="ChEBI" id="CHEBI:15361"/>
        <dbReference type="ChEBI" id="CHEBI:15378"/>
        <dbReference type="ChEBI" id="CHEBI:30616"/>
        <dbReference type="ChEBI" id="CHEBI:33019"/>
        <dbReference type="ChEBI" id="CHEBI:43474"/>
        <dbReference type="ChEBI" id="CHEBI:58702"/>
        <dbReference type="ChEBI" id="CHEBI:456215"/>
        <dbReference type="EC" id="2.7.9.1"/>
    </reaction>
</comment>
<reference evidence="18 19" key="1">
    <citation type="submission" date="2020-06" db="EMBL/GenBank/DDBJ databases">
        <title>Genome mining for natural products.</title>
        <authorList>
            <person name="Zhang B."/>
            <person name="Shi J."/>
            <person name="Ge H."/>
        </authorList>
    </citation>
    <scope>NUCLEOTIDE SEQUENCE [LARGE SCALE GENOMIC DNA]</scope>
    <source>
        <strain evidence="18 19">NA00687</strain>
    </source>
</reference>
<dbReference type="GO" id="GO:0046872">
    <property type="term" value="F:metal ion binding"/>
    <property type="evidence" value="ECO:0007669"/>
    <property type="project" value="UniProtKB-UniRule"/>
</dbReference>